<dbReference type="EMBL" id="JBHRYO010000002">
    <property type="protein sequence ID" value="MFC3756782.1"/>
    <property type="molecule type" value="Genomic_DNA"/>
</dbReference>
<organism evidence="2 3">
    <name type="scientific">Chryseobacterium tructae</name>
    <dbReference type="NCBI Taxonomy" id="1037380"/>
    <lineage>
        <taxon>Bacteria</taxon>
        <taxon>Pseudomonadati</taxon>
        <taxon>Bacteroidota</taxon>
        <taxon>Flavobacteriia</taxon>
        <taxon>Flavobacteriales</taxon>
        <taxon>Weeksellaceae</taxon>
        <taxon>Chryseobacterium group</taxon>
        <taxon>Chryseobacterium</taxon>
    </lineage>
</organism>
<sequence>MTVNHNGRNARKHGGTFGTQNLFWVFPDCNIGISVITNQGGENTYGNLYNVVQNLIDDLKPFGKKLIGREIEKKSFENIDSGIAYYKELKKNKPDSYNFSDESELNTLGYKLMRSGKITSSIKLFQLYVCEFPNSANPYDSLAEAYFNNKEYELSKQNYLKSLELNPENTNAKERLLKIEEVLKK</sequence>
<keyword evidence="1" id="KW-0802">TPR repeat</keyword>
<evidence type="ECO:0000313" key="3">
    <source>
        <dbReference type="Proteomes" id="UP001595735"/>
    </source>
</evidence>
<proteinExistence type="predicted"/>
<comment type="caution">
    <text evidence="2">The sequence shown here is derived from an EMBL/GenBank/DDBJ whole genome shotgun (WGS) entry which is preliminary data.</text>
</comment>
<dbReference type="Proteomes" id="UP001595735">
    <property type="component" value="Unassembled WGS sequence"/>
</dbReference>
<dbReference type="SMART" id="SM00028">
    <property type="entry name" value="TPR"/>
    <property type="match status" value="1"/>
</dbReference>
<dbReference type="InterPro" id="IPR019734">
    <property type="entry name" value="TPR_rpt"/>
</dbReference>
<dbReference type="Gene3D" id="1.25.40.10">
    <property type="entry name" value="Tetratricopeptide repeat domain"/>
    <property type="match status" value="1"/>
</dbReference>
<dbReference type="SUPFAM" id="SSF48452">
    <property type="entry name" value="TPR-like"/>
    <property type="match status" value="1"/>
</dbReference>
<accession>A0ABV7XV66</accession>
<name>A0ABV7XV66_9FLAO</name>
<evidence type="ECO:0000313" key="2">
    <source>
        <dbReference type="EMBL" id="MFC3756782.1"/>
    </source>
</evidence>
<gene>
    <name evidence="2" type="ORF">ACFONJ_12450</name>
</gene>
<dbReference type="RefSeq" id="WP_290297511.1">
    <property type="nucleotide sequence ID" value="NZ_JAUFQR010000001.1"/>
</dbReference>
<protein>
    <submittedName>
        <fullName evidence="2">Tetratricopeptide repeat protein</fullName>
    </submittedName>
</protein>
<reference evidence="3" key="1">
    <citation type="journal article" date="2019" name="Int. J. Syst. Evol. Microbiol.">
        <title>The Global Catalogue of Microorganisms (GCM) 10K type strain sequencing project: providing services to taxonomists for standard genome sequencing and annotation.</title>
        <authorList>
            <consortium name="The Broad Institute Genomics Platform"/>
            <consortium name="The Broad Institute Genome Sequencing Center for Infectious Disease"/>
            <person name="Wu L."/>
            <person name="Ma J."/>
        </authorList>
    </citation>
    <scope>NUCLEOTIDE SEQUENCE [LARGE SCALE GENOMIC DNA]</scope>
    <source>
        <strain evidence="3">CECT 7798</strain>
    </source>
</reference>
<dbReference type="PROSITE" id="PS50005">
    <property type="entry name" value="TPR"/>
    <property type="match status" value="1"/>
</dbReference>
<dbReference type="InterPro" id="IPR011990">
    <property type="entry name" value="TPR-like_helical_dom_sf"/>
</dbReference>
<keyword evidence="3" id="KW-1185">Reference proteome</keyword>
<feature type="repeat" description="TPR" evidence="1">
    <location>
        <begin position="136"/>
        <end position="169"/>
    </location>
</feature>
<evidence type="ECO:0000256" key="1">
    <source>
        <dbReference type="PROSITE-ProRule" id="PRU00339"/>
    </source>
</evidence>